<sequence>MLRMGRRILRERAEDDETKTLGFGLEHLNITMKPMSELPVANPKMQIFVNSLTGKNIMLKVESSGTIDNVKTKIQDK</sequence>
<evidence type="ECO:0008006" key="11">
    <source>
        <dbReference type="Google" id="ProtNLM"/>
    </source>
</evidence>
<evidence type="ECO:0000256" key="1">
    <source>
        <dbReference type="ARBA" id="ARBA00004123"/>
    </source>
</evidence>
<evidence type="ECO:0000256" key="2">
    <source>
        <dbReference type="ARBA" id="ARBA00004496"/>
    </source>
</evidence>
<dbReference type="GO" id="GO:0005634">
    <property type="term" value="C:nucleus"/>
    <property type="evidence" value="ECO:0007669"/>
    <property type="project" value="UniProtKB-SubCell"/>
</dbReference>
<dbReference type="GO" id="GO:0005737">
    <property type="term" value="C:cytoplasm"/>
    <property type="evidence" value="ECO:0007669"/>
    <property type="project" value="UniProtKB-SubCell"/>
</dbReference>
<evidence type="ECO:0000256" key="7">
    <source>
        <dbReference type="ARBA" id="ARBA00022843"/>
    </source>
</evidence>
<keyword evidence="4" id="KW-0963">Cytoplasm</keyword>
<keyword evidence="5" id="KW-1017">Isopeptide bond</keyword>
<evidence type="ECO:0000313" key="9">
    <source>
        <dbReference type="EnsemblPlants" id="Kaladp0034s0210.1.v1.1"/>
    </source>
</evidence>
<dbReference type="AlphaFoldDB" id="A0A7N0TF31"/>
<dbReference type="EnsemblPlants" id="Kaladp0034s0210.1.v1.1">
    <property type="protein sequence ID" value="Kaladp0034s0210.1.v1.1"/>
    <property type="gene ID" value="Kaladp0034s0210.v1.1"/>
</dbReference>
<dbReference type="Gramene" id="Kaladp0034s0210.1.v1.1">
    <property type="protein sequence ID" value="Kaladp0034s0210.1.v1.1"/>
    <property type="gene ID" value="Kaladp0034s0210.v1.1"/>
</dbReference>
<keyword evidence="6" id="KW-0677">Repeat</keyword>
<keyword evidence="7" id="KW-0832">Ubl conjugation</keyword>
<protein>
    <recommendedName>
        <fullName evidence="11">Ubiquitin-like domain-containing protein</fullName>
    </recommendedName>
</protein>
<organism evidence="9 10">
    <name type="scientific">Kalanchoe fedtschenkoi</name>
    <name type="common">Lavender scallops</name>
    <name type="synonym">South American air plant</name>
    <dbReference type="NCBI Taxonomy" id="63787"/>
    <lineage>
        <taxon>Eukaryota</taxon>
        <taxon>Viridiplantae</taxon>
        <taxon>Streptophyta</taxon>
        <taxon>Embryophyta</taxon>
        <taxon>Tracheophyta</taxon>
        <taxon>Spermatophyta</taxon>
        <taxon>Magnoliopsida</taxon>
        <taxon>eudicotyledons</taxon>
        <taxon>Gunneridae</taxon>
        <taxon>Pentapetalae</taxon>
        <taxon>Saxifragales</taxon>
        <taxon>Crassulaceae</taxon>
        <taxon>Kalanchoe</taxon>
    </lineage>
</organism>
<dbReference type="SUPFAM" id="SSF54236">
    <property type="entry name" value="Ubiquitin-like"/>
    <property type="match status" value="1"/>
</dbReference>
<evidence type="ECO:0000256" key="6">
    <source>
        <dbReference type="ARBA" id="ARBA00022737"/>
    </source>
</evidence>
<dbReference type="Gene3D" id="3.10.20.90">
    <property type="entry name" value="Phosphatidylinositol 3-kinase Catalytic Subunit, Chain A, domain 1"/>
    <property type="match status" value="1"/>
</dbReference>
<evidence type="ECO:0000256" key="3">
    <source>
        <dbReference type="ARBA" id="ARBA00008430"/>
    </source>
</evidence>
<evidence type="ECO:0000313" key="10">
    <source>
        <dbReference type="Proteomes" id="UP000594263"/>
    </source>
</evidence>
<evidence type="ECO:0000256" key="4">
    <source>
        <dbReference type="ARBA" id="ARBA00022490"/>
    </source>
</evidence>
<dbReference type="Proteomes" id="UP000594263">
    <property type="component" value="Unplaced"/>
</dbReference>
<dbReference type="FunFam" id="3.10.20.90:FF:000469">
    <property type="entry name" value="Polyubiquitin-C"/>
    <property type="match status" value="1"/>
</dbReference>
<keyword evidence="8" id="KW-0539">Nucleus</keyword>
<reference evidence="9" key="1">
    <citation type="submission" date="2021-01" db="UniProtKB">
        <authorList>
            <consortium name="EnsemblPlants"/>
        </authorList>
    </citation>
    <scope>IDENTIFICATION</scope>
</reference>
<name>A0A7N0TF31_KALFE</name>
<comment type="similarity">
    <text evidence="3">Belongs to the ubiquitin family.</text>
</comment>
<keyword evidence="10" id="KW-1185">Reference proteome</keyword>
<evidence type="ECO:0000256" key="5">
    <source>
        <dbReference type="ARBA" id="ARBA00022499"/>
    </source>
</evidence>
<comment type="subcellular location">
    <subcellularLocation>
        <location evidence="2">Cytoplasm</location>
    </subcellularLocation>
    <subcellularLocation>
        <location evidence="1">Nucleus</location>
    </subcellularLocation>
</comment>
<proteinExistence type="inferred from homology"/>
<evidence type="ECO:0000256" key="8">
    <source>
        <dbReference type="ARBA" id="ARBA00023242"/>
    </source>
</evidence>
<accession>A0A7N0TF31</accession>
<dbReference type="InterPro" id="IPR029071">
    <property type="entry name" value="Ubiquitin-like_domsf"/>
</dbReference>